<protein>
    <recommendedName>
        <fullName evidence="3">Immunity protein Imm1</fullName>
    </recommendedName>
</protein>
<evidence type="ECO:0000313" key="1">
    <source>
        <dbReference type="EMBL" id="GIH01156.1"/>
    </source>
</evidence>
<dbReference type="Proteomes" id="UP000621500">
    <property type="component" value="Unassembled WGS sequence"/>
</dbReference>
<sequence length="143" mass="15073">MSYVVTWGRGNRRPGSTVAELDAALDEAAASGVPRVVGIYPPEHLAGDTSPWDGPLPPALQIGVGHPDRSFVLWLGPEGGIGVEADAPSWPSRAPDIAFDYGGDAIFAGPARARVTPATARQAAREFVRTGQRPTCVQWASEQ</sequence>
<evidence type="ECO:0000313" key="2">
    <source>
        <dbReference type="Proteomes" id="UP000621500"/>
    </source>
</evidence>
<accession>A0ABQ4F2M3</accession>
<comment type="caution">
    <text evidence="1">The sequence shown here is derived from an EMBL/GenBank/DDBJ whole genome shotgun (WGS) entry which is preliminary data.</text>
</comment>
<name>A0ABQ4F2M3_9ACTN</name>
<gene>
    <name evidence="1" type="ORF">Pma05_77280</name>
</gene>
<dbReference type="Pfam" id="PF14430">
    <property type="entry name" value="Imm1"/>
    <property type="match status" value="1"/>
</dbReference>
<proteinExistence type="predicted"/>
<dbReference type="InterPro" id="IPR025680">
    <property type="entry name" value="DddI"/>
</dbReference>
<dbReference type="EMBL" id="BONX01000065">
    <property type="protein sequence ID" value="GIH01156.1"/>
    <property type="molecule type" value="Genomic_DNA"/>
</dbReference>
<organism evidence="1 2">
    <name type="scientific">Plantactinospora mayteni</name>
    <dbReference type="NCBI Taxonomy" id="566021"/>
    <lineage>
        <taxon>Bacteria</taxon>
        <taxon>Bacillati</taxon>
        <taxon>Actinomycetota</taxon>
        <taxon>Actinomycetes</taxon>
        <taxon>Micromonosporales</taxon>
        <taxon>Micromonosporaceae</taxon>
        <taxon>Plantactinospora</taxon>
    </lineage>
</organism>
<evidence type="ECO:0008006" key="3">
    <source>
        <dbReference type="Google" id="ProtNLM"/>
    </source>
</evidence>
<dbReference type="RefSeq" id="WP_203862446.1">
    <property type="nucleotide sequence ID" value="NZ_BAAAZQ010000035.1"/>
</dbReference>
<keyword evidence="2" id="KW-1185">Reference proteome</keyword>
<reference evidence="1 2" key="1">
    <citation type="submission" date="2021-01" db="EMBL/GenBank/DDBJ databases">
        <title>Whole genome shotgun sequence of Plantactinospora mayteni NBRC 109088.</title>
        <authorList>
            <person name="Komaki H."/>
            <person name="Tamura T."/>
        </authorList>
    </citation>
    <scope>NUCLEOTIDE SEQUENCE [LARGE SCALE GENOMIC DNA]</scope>
    <source>
        <strain evidence="1 2">NBRC 109088</strain>
    </source>
</reference>